<dbReference type="AlphaFoldDB" id="A0A2K9MGX9"/>
<dbReference type="InterPro" id="IPR023157">
    <property type="entry name" value="AGR-C-984p-like_sf"/>
</dbReference>
<evidence type="ECO:0000313" key="1">
    <source>
        <dbReference type="EMBL" id="AUM74898.1"/>
    </source>
</evidence>
<evidence type="ECO:0000313" key="2">
    <source>
        <dbReference type="Proteomes" id="UP000234882"/>
    </source>
</evidence>
<proteinExistence type="predicted"/>
<protein>
    <submittedName>
        <fullName evidence="1">Flagellar protein</fullName>
    </submittedName>
</protein>
<dbReference type="EMBL" id="CP025583">
    <property type="protein sequence ID" value="AUM74898.1"/>
    <property type="molecule type" value="Genomic_DNA"/>
</dbReference>
<keyword evidence="1" id="KW-0966">Cell projection</keyword>
<keyword evidence="1" id="KW-0282">Flagellum</keyword>
<keyword evidence="2" id="KW-1185">Reference proteome</keyword>
<dbReference type="Gene3D" id="1.10.3700.10">
    <property type="entry name" value="AGR C 984p-like"/>
    <property type="match status" value="1"/>
</dbReference>
<dbReference type="Proteomes" id="UP000234882">
    <property type="component" value="Chromosome"/>
</dbReference>
<dbReference type="Pfam" id="PF06748">
    <property type="entry name" value="DUF1217"/>
    <property type="match status" value="1"/>
</dbReference>
<organism evidence="1 2">
    <name type="scientific">Paracoccus jeotgali</name>
    <dbReference type="NCBI Taxonomy" id="2065379"/>
    <lineage>
        <taxon>Bacteria</taxon>
        <taxon>Pseudomonadati</taxon>
        <taxon>Pseudomonadota</taxon>
        <taxon>Alphaproteobacteria</taxon>
        <taxon>Rhodobacterales</taxon>
        <taxon>Paracoccaceae</taxon>
        <taxon>Paracoccus</taxon>
    </lineage>
</organism>
<dbReference type="OrthoDB" id="7824597at2"/>
<dbReference type="RefSeq" id="WP_101500243.1">
    <property type="nucleotide sequence ID" value="NZ_CP025583.1"/>
</dbReference>
<dbReference type="KEGG" id="paru:CYR75_11965"/>
<sequence>MTILPFTGGGGVAGWSLLSRTGDRQRQMVAQEGQIRQASQHYRDRIASVGSADDLLSDYKLLKLSLGAFGLEADVGNKAFIRKILESDLDDDKSLANRLADKSYRKLAEAFGFGAGGQRPQEKGFADRIVSKFVEREFEARVGESDGNLRLALSARRELAELSASPSSNDTKWFEIIGNTRLRKVFEGAFGFSSSYAKMPIDRQHAEFKAAARRVMGTDSVAAFSDKAQVEKLVRTFLARSAVRLDSSSNRYSTALTLLGSSRLR</sequence>
<accession>A0A2K9MGX9</accession>
<dbReference type="InterPro" id="IPR010626">
    <property type="entry name" value="DUF1217"/>
</dbReference>
<keyword evidence="1" id="KW-0969">Cilium</keyword>
<name>A0A2K9MGX9_9RHOB</name>
<gene>
    <name evidence="1" type="ORF">CYR75_11965</name>
</gene>
<dbReference type="SUPFAM" id="SSF158837">
    <property type="entry name" value="AGR C 984p-like"/>
    <property type="match status" value="1"/>
</dbReference>
<reference evidence="2" key="1">
    <citation type="submission" date="2017-12" db="EMBL/GenBank/DDBJ databases">
        <title>Genomic analysis of Paracoccus sp. CBA4604.</title>
        <authorList>
            <person name="Roh S.W."/>
            <person name="Kim J.Y."/>
            <person name="Kim J.S."/>
        </authorList>
    </citation>
    <scope>NUCLEOTIDE SEQUENCE [LARGE SCALE GENOMIC DNA]</scope>
    <source>
        <strain evidence="2">CBA4604</strain>
    </source>
</reference>